<keyword evidence="4" id="KW-1134">Transmembrane beta strand</keyword>
<dbReference type="RefSeq" id="WP_005369969.1">
    <property type="nucleotide sequence ID" value="NZ_CM001475.1"/>
</dbReference>
<dbReference type="EMBL" id="CM001475">
    <property type="protein sequence ID" value="EIC28703.1"/>
    <property type="molecule type" value="Genomic_DNA"/>
</dbReference>
<protein>
    <submittedName>
        <fullName evidence="11">Type I secretion outer membrane protein, TolC family</fullName>
    </submittedName>
</protein>
<dbReference type="HOGENOM" id="CLU_012817_0_2_6"/>
<keyword evidence="10" id="KW-0732">Signal</keyword>
<dbReference type="GO" id="GO:0015288">
    <property type="term" value="F:porin activity"/>
    <property type="evidence" value="ECO:0007669"/>
    <property type="project" value="TreeGrafter"/>
</dbReference>
<accession>H8GFV2</accession>
<dbReference type="SUPFAM" id="SSF56954">
    <property type="entry name" value="Outer membrane efflux proteins (OEP)"/>
    <property type="match status" value="1"/>
</dbReference>
<evidence type="ECO:0000313" key="12">
    <source>
        <dbReference type="Proteomes" id="UP000005090"/>
    </source>
</evidence>
<evidence type="ECO:0000256" key="7">
    <source>
        <dbReference type="ARBA" id="ARBA00023237"/>
    </source>
</evidence>
<evidence type="ECO:0000256" key="10">
    <source>
        <dbReference type="SAM" id="SignalP"/>
    </source>
</evidence>
<dbReference type="InterPro" id="IPR051906">
    <property type="entry name" value="TolC-like"/>
</dbReference>
<evidence type="ECO:0000313" key="11">
    <source>
        <dbReference type="EMBL" id="EIC28703.1"/>
    </source>
</evidence>
<organism evidence="11 12">
    <name type="scientific">Methylomicrobium album BG8</name>
    <dbReference type="NCBI Taxonomy" id="686340"/>
    <lineage>
        <taxon>Bacteria</taxon>
        <taxon>Pseudomonadati</taxon>
        <taxon>Pseudomonadota</taxon>
        <taxon>Gammaproteobacteria</taxon>
        <taxon>Methylococcales</taxon>
        <taxon>Methylococcaceae</taxon>
        <taxon>Methylomicrobium</taxon>
    </lineage>
</organism>
<keyword evidence="5" id="KW-0812">Transmembrane</keyword>
<evidence type="ECO:0000256" key="8">
    <source>
        <dbReference type="SAM" id="Coils"/>
    </source>
</evidence>
<dbReference type="GO" id="GO:0015562">
    <property type="term" value="F:efflux transmembrane transporter activity"/>
    <property type="evidence" value="ECO:0007669"/>
    <property type="project" value="InterPro"/>
</dbReference>
<reference evidence="11 12" key="1">
    <citation type="journal article" date="2013" name="Genome Announc.">
        <title>Genome Sequence of the Obligate Gammaproteobacterial Methanotroph Methylomicrobium album Strain BG8.</title>
        <authorList>
            <person name="Kits K.D."/>
            <person name="Kalyuzhnaya M.G."/>
            <person name="Klotz M.G."/>
            <person name="Jetten M.S."/>
            <person name="Op den Camp H.J."/>
            <person name="Vuilleumier S."/>
            <person name="Bringel F."/>
            <person name="Dispirito A.A."/>
            <person name="Murrell J.C."/>
            <person name="Bruce D."/>
            <person name="Cheng J.F."/>
            <person name="Copeland A."/>
            <person name="Goodwin L."/>
            <person name="Hauser L."/>
            <person name="Lajus A."/>
            <person name="Land M.L."/>
            <person name="Lapidus A."/>
            <person name="Lucas S."/>
            <person name="Medigue C."/>
            <person name="Pitluck S."/>
            <person name="Woyke T."/>
            <person name="Zeytun A."/>
            <person name="Stein L.Y."/>
        </authorList>
    </citation>
    <scope>NUCLEOTIDE SEQUENCE [LARGE SCALE GENOMIC DNA]</scope>
    <source>
        <strain evidence="11 12">BG8</strain>
    </source>
</reference>
<keyword evidence="3" id="KW-0813">Transport</keyword>
<feature type="coiled-coil region" evidence="8">
    <location>
        <begin position="141"/>
        <end position="168"/>
    </location>
</feature>
<dbReference type="Proteomes" id="UP000005090">
    <property type="component" value="Chromosome"/>
</dbReference>
<comment type="similarity">
    <text evidence="2">Belongs to the outer membrane factor (OMF) (TC 1.B.17) family.</text>
</comment>
<dbReference type="NCBIfam" id="TIGR01844">
    <property type="entry name" value="type_I_sec_TolC"/>
    <property type="match status" value="1"/>
</dbReference>
<dbReference type="PANTHER" id="PTHR30026:SF20">
    <property type="entry name" value="OUTER MEMBRANE PROTEIN TOLC"/>
    <property type="match status" value="1"/>
</dbReference>
<dbReference type="InterPro" id="IPR010130">
    <property type="entry name" value="T1SS_OMP_TolC"/>
</dbReference>
<name>H8GFV2_METAL</name>
<feature type="region of interest" description="Disordered" evidence="9">
    <location>
        <begin position="437"/>
        <end position="464"/>
    </location>
</feature>
<evidence type="ECO:0000256" key="9">
    <source>
        <dbReference type="SAM" id="MobiDB-lite"/>
    </source>
</evidence>
<dbReference type="eggNOG" id="COG1538">
    <property type="taxonomic scope" value="Bacteria"/>
</dbReference>
<feature type="chain" id="PRO_5003613510" evidence="10">
    <location>
        <begin position="22"/>
        <end position="464"/>
    </location>
</feature>
<proteinExistence type="inferred from homology"/>
<keyword evidence="8" id="KW-0175">Coiled coil</keyword>
<keyword evidence="7" id="KW-0998">Cell outer membrane</keyword>
<evidence type="ECO:0000256" key="5">
    <source>
        <dbReference type="ARBA" id="ARBA00022692"/>
    </source>
</evidence>
<dbReference type="Pfam" id="PF02321">
    <property type="entry name" value="OEP"/>
    <property type="match status" value="2"/>
</dbReference>
<dbReference type="STRING" id="686340.Metal_0879"/>
<evidence type="ECO:0000256" key="4">
    <source>
        <dbReference type="ARBA" id="ARBA00022452"/>
    </source>
</evidence>
<feature type="signal peptide" evidence="10">
    <location>
        <begin position="1"/>
        <end position="21"/>
    </location>
</feature>
<keyword evidence="12" id="KW-1185">Reference proteome</keyword>
<dbReference type="GO" id="GO:1990281">
    <property type="term" value="C:efflux pump complex"/>
    <property type="evidence" value="ECO:0007669"/>
    <property type="project" value="TreeGrafter"/>
</dbReference>
<evidence type="ECO:0000256" key="2">
    <source>
        <dbReference type="ARBA" id="ARBA00007613"/>
    </source>
</evidence>
<comment type="subcellular location">
    <subcellularLocation>
        <location evidence="1">Cell outer membrane</location>
    </subcellularLocation>
</comment>
<sequence>MNKSRILSAIALCLLVRAARADDLLTIYRQALEEDPRLKSAAAKLEVGAAQKGQALGQMLPQVNASGNWSANQQRIDNGSHATNSTYAGTRYYVSLNQTLVDFAKFWEWRRAAKVEDQYAAEQIEAENELINNVVERYFTVLEAEDQLALARAEKETTRLQLEQVQKQFAKQVLKITDVYAVEARLDLVAADEIKAESQVVIARQGLRELTGVMPLNLSRLKENIEYKPLEGDLQQWIEMAKSQNPILSSKRKAIEAAENNVTVQKSKYLPVVDLQLNYYDTNTGYNSQRLGSDIQNQVAAINVNVPLFSGGTTTQQLFEAKSQLRLSQYDNESALRGLIKETSDAFLSTNADVKSIKAGHKALESAVKSRESMARGLYYGVVTVSDLLKAQEGEFVAKRDLAQAKYSYIKNHIRFLLAIGSLAEDHLREINDWLEAPRADNGQASRDPATGRADSPPGNPPTP</sequence>
<dbReference type="Gene3D" id="1.20.1600.10">
    <property type="entry name" value="Outer membrane efflux proteins (OEP)"/>
    <property type="match status" value="1"/>
</dbReference>
<dbReference type="GO" id="GO:0009279">
    <property type="term" value="C:cell outer membrane"/>
    <property type="evidence" value="ECO:0007669"/>
    <property type="project" value="UniProtKB-SubCell"/>
</dbReference>
<dbReference type="PANTHER" id="PTHR30026">
    <property type="entry name" value="OUTER MEMBRANE PROTEIN TOLC"/>
    <property type="match status" value="1"/>
</dbReference>
<evidence type="ECO:0000256" key="3">
    <source>
        <dbReference type="ARBA" id="ARBA00022448"/>
    </source>
</evidence>
<evidence type="ECO:0000256" key="6">
    <source>
        <dbReference type="ARBA" id="ARBA00023136"/>
    </source>
</evidence>
<dbReference type="InterPro" id="IPR003423">
    <property type="entry name" value="OMP_efflux"/>
</dbReference>
<dbReference type="AlphaFoldDB" id="H8GFV2"/>
<gene>
    <name evidence="11" type="ORF">Metal_0879</name>
</gene>
<evidence type="ECO:0000256" key="1">
    <source>
        <dbReference type="ARBA" id="ARBA00004442"/>
    </source>
</evidence>
<keyword evidence="6" id="KW-0472">Membrane</keyword>